<dbReference type="Gene3D" id="1.10.10.580">
    <property type="entry name" value="Structural maintenance of chromosome 1. Chain E"/>
    <property type="match status" value="1"/>
</dbReference>
<organism evidence="3 4">
    <name type="scientific">Coemansia erecta</name>
    <dbReference type="NCBI Taxonomy" id="147472"/>
    <lineage>
        <taxon>Eukaryota</taxon>
        <taxon>Fungi</taxon>
        <taxon>Fungi incertae sedis</taxon>
        <taxon>Zoopagomycota</taxon>
        <taxon>Kickxellomycotina</taxon>
        <taxon>Kickxellomycetes</taxon>
        <taxon>Kickxellales</taxon>
        <taxon>Kickxellaceae</taxon>
        <taxon>Coemansia</taxon>
    </lineage>
</organism>
<dbReference type="Pfam" id="PF04824">
    <property type="entry name" value="Rad21_Rec8"/>
    <property type="match status" value="1"/>
</dbReference>
<evidence type="ECO:0000313" key="3">
    <source>
        <dbReference type="EMBL" id="KAJ1720679.1"/>
    </source>
</evidence>
<feature type="compositionally biased region" description="Polar residues" evidence="1">
    <location>
        <begin position="120"/>
        <end position="134"/>
    </location>
</feature>
<accession>A0A9W7XYB7</accession>
<dbReference type="EMBL" id="JANBOJ010000235">
    <property type="protein sequence ID" value="KAJ1720679.1"/>
    <property type="molecule type" value="Genomic_DNA"/>
</dbReference>
<name>A0A9W7XYB7_9FUNG</name>
<feature type="domain" description="Rad21/Rec8-like protein C-terminal eukaryotic" evidence="2">
    <location>
        <begin position="225"/>
        <end position="265"/>
    </location>
</feature>
<dbReference type="Proteomes" id="UP001149813">
    <property type="component" value="Unassembled WGS sequence"/>
</dbReference>
<reference evidence="3" key="1">
    <citation type="submission" date="2022-07" db="EMBL/GenBank/DDBJ databases">
        <title>Phylogenomic reconstructions and comparative analyses of Kickxellomycotina fungi.</title>
        <authorList>
            <person name="Reynolds N.K."/>
            <person name="Stajich J.E."/>
            <person name="Barry K."/>
            <person name="Grigoriev I.V."/>
            <person name="Crous P."/>
            <person name="Smith M.E."/>
        </authorList>
    </citation>
    <scope>NUCLEOTIDE SEQUENCE</scope>
    <source>
        <strain evidence="3">NBRC 32514</strain>
    </source>
</reference>
<dbReference type="InterPro" id="IPR006909">
    <property type="entry name" value="Rad21/Rec8_C_eu"/>
</dbReference>
<gene>
    <name evidence="3" type="primary">rec8</name>
    <name evidence="3" type="ORF">LPJ53_004718</name>
</gene>
<feature type="region of interest" description="Disordered" evidence="1">
    <location>
        <begin position="95"/>
        <end position="141"/>
    </location>
</feature>
<keyword evidence="4" id="KW-1185">Reference proteome</keyword>
<comment type="caution">
    <text evidence="3">The sequence shown here is derived from an EMBL/GenBank/DDBJ whole genome shotgun (WGS) entry which is preliminary data.</text>
</comment>
<dbReference type="InterPro" id="IPR023093">
    <property type="entry name" value="ScpA-like_C"/>
</dbReference>
<sequence>MYVDACVPSVLNLFSLAPPESGVVDQVASEVGDNADNCNDAYGESIDGHIFDDDLDLELEELRGEAPETTEQELDHLDLHLDIPWLNPDMFNPAQRRQSAAGRSVSIRTESSPDPARYGRQNSASIQGTPNSHVPSLDPLSSEDGLEIRSFELTAPGADADPNLDASMVSLLGLDSFLDISRLGANVVHQTATIEMDRESRSFRQFVLARFDDHRSGTIAFERLLLPSYNNRRVAARAFVDLLQLASKSVFGVHQKEPYATIYISST</sequence>
<dbReference type="InterPro" id="IPR036390">
    <property type="entry name" value="WH_DNA-bd_sf"/>
</dbReference>
<dbReference type="AlphaFoldDB" id="A0A9W7XYB7"/>
<dbReference type="OrthoDB" id="10071381at2759"/>
<dbReference type="SUPFAM" id="SSF46785">
    <property type="entry name" value="Winged helix' DNA-binding domain"/>
    <property type="match status" value="1"/>
</dbReference>
<evidence type="ECO:0000313" key="4">
    <source>
        <dbReference type="Proteomes" id="UP001149813"/>
    </source>
</evidence>
<evidence type="ECO:0000256" key="1">
    <source>
        <dbReference type="SAM" id="MobiDB-lite"/>
    </source>
</evidence>
<protein>
    <submittedName>
        <fullName evidence="3">R8 protein</fullName>
    </submittedName>
</protein>
<proteinExistence type="predicted"/>
<evidence type="ECO:0000259" key="2">
    <source>
        <dbReference type="Pfam" id="PF04824"/>
    </source>
</evidence>